<gene>
    <name evidence="2" type="ORF">PVX_028690</name>
</gene>
<dbReference type="InParanoid" id="A5KDA7"/>
<keyword evidence="3" id="KW-1185">Reference proteome</keyword>
<evidence type="ECO:0000256" key="1">
    <source>
        <dbReference type="SAM" id="MobiDB-lite"/>
    </source>
</evidence>
<dbReference type="OMA" id="YERDHAA"/>
<dbReference type="AlphaFoldDB" id="A5KDA7"/>
<comment type="caution">
    <text evidence="2">The sequence shown here is derived from an EMBL/GenBank/DDBJ whole genome shotgun (WGS) entry which is preliminary data.</text>
</comment>
<dbReference type="EMBL" id="AAKM01000317">
    <property type="protein sequence ID" value="EDL42662.1"/>
    <property type="molecule type" value="Genomic_DNA"/>
</dbReference>
<evidence type="ECO:0000313" key="3">
    <source>
        <dbReference type="Proteomes" id="UP000008333"/>
    </source>
</evidence>
<name>A5KDA7_PLAVS</name>
<dbReference type="KEGG" id="pvx:PVX_028690"/>
<proteinExistence type="predicted"/>
<protein>
    <submittedName>
        <fullName evidence="2">Variable surface protein Vir6, putative</fullName>
    </submittedName>
</protein>
<evidence type="ECO:0000313" key="2">
    <source>
        <dbReference type="EMBL" id="EDL42662.1"/>
    </source>
</evidence>
<dbReference type="Proteomes" id="UP000008333">
    <property type="component" value="Unassembled WGS sequence"/>
</dbReference>
<accession>A5KDA7</accession>
<organism evidence="2 3">
    <name type="scientific">Plasmodium vivax (strain Salvador I)</name>
    <dbReference type="NCBI Taxonomy" id="126793"/>
    <lineage>
        <taxon>Eukaryota</taxon>
        <taxon>Sar</taxon>
        <taxon>Alveolata</taxon>
        <taxon>Apicomplexa</taxon>
        <taxon>Aconoidasida</taxon>
        <taxon>Haemosporida</taxon>
        <taxon>Plasmodiidae</taxon>
        <taxon>Plasmodium</taxon>
        <taxon>Plasmodium (Plasmodium)</taxon>
    </lineage>
</organism>
<feature type="region of interest" description="Disordered" evidence="1">
    <location>
        <begin position="302"/>
        <end position="345"/>
    </location>
</feature>
<feature type="region of interest" description="Disordered" evidence="1">
    <location>
        <begin position="229"/>
        <end position="271"/>
    </location>
</feature>
<dbReference type="GeneID" id="5471679"/>
<sequence>MSKPCKENFKEYPNYECYNDIKYQFGNKLRDYNYSIIESVRNYERDHAADVVQKHNVLSDVFTNVKKYLSNGHVFTSGEYDGPGTCKYISYLLYDGIRNIYGACDKDTFQIFKDFVDGYNNITRSTMCKNELKYLDDHEFKRMKDLYHLYDKYNELLPKLPFWYKEYCEDVVYLIGLYNTFLRDYESNSKEFNKVLTKIGELNNTVKKEGGKNCRRTYYIGNPRLFEPEEEKIQPPARTPLASESNLLQGGPLDSAVKTEPPKLTSSSPMLGGERLREHLENLQSSQVLNTLEVAAASESREFVGKRPPHHNLGHSEQLESFTPKETYESRRNYGPQGPYEQERYSDENETFLQGKDYFVVKEQLGLGSEKEHEGVITNMKNAFSGFMNSVDPVPVVGVSGGMGALFLLFRYTPVGAFFRGGRGRARRIPNGFIGHLAGGFPDINEYDTGYVGYGPMNIPYGAE</sequence>
<reference evidence="2 3" key="1">
    <citation type="journal article" date="2008" name="Nature">
        <title>Comparative genomics of the neglected human malaria parasite Plasmodium vivax.</title>
        <authorList>
            <person name="Carlton J.M."/>
            <person name="Adams J.H."/>
            <person name="Silva J.C."/>
            <person name="Bidwell S.L."/>
            <person name="Lorenzi H."/>
            <person name="Caler E."/>
            <person name="Crabtree J."/>
            <person name="Angiuoli S.V."/>
            <person name="Merino E.F."/>
            <person name="Amedeo P."/>
            <person name="Cheng Q."/>
            <person name="Coulson R.M."/>
            <person name="Crabb B.S."/>
            <person name="Del Portillo H.A."/>
            <person name="Essien K."/>
            <person name="Feldblyum T.V."/>
            <person name="Fernandez-Becerra C."/>
            <person name="Gilson P.R."/>
            <person name="Gueye A.H."/>
            <person name="Guo X."/>
            <person name="Kang'a S."/>
            <person name="Kooij T.W."/>
            <person name="Korsinczky M."/>
            <person name="Meyer E.V."/>
            <person name="Nene V."/>
            <person name="Paulsen I."/>
            <person name="White O."/>
            <person name="Ralph S.A."/>
            <person name="Ren Q."/>
            <person name="Sargeant T.J."/>
            <person name="Salzberg S.L."/>
            <person name="Stoeckert C.J."/>
            <person name="Sullivan S.A."/>
            <person name="Yamamoto M.M."/>
            <person name="Hoffman S.L."/>
            <person name="Wortman J.R."/>
            <person name="Gardner M.J."/>
            <person name="Galinski M.R."/>
            <person name="Barnwell J.W."/>
            <person name="Fraser-Liggett C.M."/>
        </authorList>
    </citation>
    <scope>NUCLEOTIDE SEQUENCE [LARGE SCALE GENOMIC DNA]</scope>
    <source>
        <strain evidence="2 3">Salvador I</strain>
    </source>
</reference>
<dbReference type="VEuPathDB" id="PlasmoDB:PVX_028690"/>
<dbReference type="PhylomeDB" id="A5KDA7"/>
<dbReference type="RefSeq" id="XP_001612455.1">
    <property type="nucleotide sequence ID" value="XM_001612405.1"/>
</dbReference>